<evidence type="ECO:0000256" key="1">
    <source>
        <dbReference type="ARBA" id="ARBA00007261"/>
    </source>
</evidence>
<dbReference type="InterPro" id="IPR050361">
    <property type="entry name" value="MPP/UQCRC_Complex"/>
</dbReference>
<dbReference type="Proteomes" id="UP001165393">
    <property type="component" value="Unassembled WGS sequence"/>
</dbReference>
<evidence type="ECO:0000313" key="5">
    <source>
        <dbReference type="Proteomes" id="UP001165393"/>
    </source>
</evidence>
<evidence type="ECO:0000259" key="2">
    <source>
        <dbReference type="Pfam" id="PF00675"/>
    </source>
</evidence>
<evidence type="ECO:0000313" key="4">
    <source>
        <dbReference type="EMBL" id="MCM2680472.1"/>
    </source>
</evidence>
<dbReference type="InterPro" id="IPR011249">
    <property type="entry name" value="Metalloenz_LuxS/M16"/>
</dbReference>
<organism evidence="4 5">
    <name type="scientific">Echinimonas agarilytica</name>
    <dbReference type="NCBI Taxonomy" id="1215918"/>
    <lineage>
        <taxon>Bacteria</taxon>
        <taxon>Pseudomonadati</taxon>
        <taxon>Pseudomonadota</taxon>
        <taxon>Gammaproteobacteria</taxon>
        <taxon>Alteromonadales</taxon>
        <taxon>Echinimonadaceae</taxon>
        <taxon>Echinimonas</taxon>
    </lineage>
</organism>
<name>A0AA41W780_9GAMM</name>
<feature type="domain" description="Peptidase M16 C-terminal" evidence="3">
    <location>
        <begin position="682"/>
        <end position="858"/>
    </location>
</feature>
<gene>
    <name evidence="4" type="ORF">NAF29_12455</name>
</gene>
<feature type="domain" description="Peptidase M16 N-terminal" evidence="2">
    <location>
        <begin position="57"/>
        <end position="177"/>
    </location>
</feature>
<comment type="similarity">
    <text evidence="1">Belongs to the peptidase M16 family.</text>
</comment>
<dbReference type="RefSeq" id="WP_251261912.1">
    <property type="nucleotide sequence ID" value="NZ_JAMQGP010000006.1"/>
</dbReference>
<dbReference type="Pfam" id="PF05193">
    <property type="entry name" value="Peptidase_M16_C"/>
    <property type="match status" value="2"/>
</dbReference>
<dbReference type="InterPro" id="IPR011765">
    <property type="entry name" value="Pept_M16_N"/>
</dbReference>
<feature type="domain" description="Peptidase M16 C-terminal" evidence="3">
    <location>
        <begin position="216"/>
        <end position="390"/>
    </location>
</feature>
<dbReference type="SUPFAM" id="SSF63411">
    <property type="entry name" value="LuxS/MPP-like metallohydrolase"/>
    <property type="match status" value="4"/>
</dbReference>
<dbReference type="AlphaFoldDB" id="A0AA41W780"/>
<dbReference type="PROSITE" id="PS51257">
    <property type="entry name" value="PROKAR_LIPOPROTEIN"/>
    <property type="match status" value="1"/>
</dbReference>
<dbReference type="PANTHER" id="PTHR11851:SF49">
    <property type="entry name" value="MITOCHONDRIAL-PROCESSING PEPTIDASE SUBUNIT ALPHA"/>
    <property type="match status" value="1"/>
</dbReference>
<accession>A0AA41W780</accession>
<keyword evidence="5" id="KW-1185">Reference proteome</keyword>
<reference evidence="4 5" key="1">
    <citation type="journal article" date="2013" name="Antonie Van Leeuwenhoek">
        <title>Echinimonas agarilytica gen. nov., sp. nov., a new gammaproteobacterium isolated from the sea urchin Strongylocentrotus intermedius.</title>
        <authorList>
            <person name="Nedashkovskaya O.I."/>
            <person name="Stenkova A.M."/>
            <person name="Zhukova N.V."/>
            <person name="Van Trappen S."/>
            <person name="Lee J.S."/>
            <person name="Kim S.B."/>
        </authorList>
    </citation>
    <scope>NUCLEOTIDE SEQUENCE [LARGE SCALE GENOMIC DNA]</scope>
    <source>
        <strain evidence="4 5">KMM 6351</strain>
    </source>
</reference>
<dbReference type="InterPro" id="IPR007863">
    <property type="entry name" value="Peptidase_M16_C"/>
</dbReference>
<dbReference type="Gene3D" id="3.30.830.10">
    <property type="entry name" value="Metalloenzyme, LuxS/M16 peptidase-like"/>
    <property type="match status" value="4"/>
</dbReference>
<comment type="caution">
    <text evidence="4">The sequence shown here is derived from an EMBL/GenBank/DDBJ whole genome shotgun (WGS) entry which is preliminary data.</text>
</comment>
<feature type="domain" description="Peptidase M16 N-terminal" evidence="2">
    <location>
        <begin position="533"/>
        <end position="652"/>
    </location>
</feature>
<protein>
    <submittedName>
        <fullName evidence="4">Insulinase family protein</fullName>
    </submittedName>
</protein>
<proteinExistence type="inferred from homology"/>
<evidence type="ECO:0000259" key="3">
    <source>
        <dbReference type="Pfam" id="PF05193"/>
    </source>
</evidence>
<dbReference type="EMBL" id="JAMQGP010000006">
    <property type="protein sequence ID" value="MCM2680472.1"/>
    <property type="molecule type" value="Genomic_DNA"/>
</dbReference>
<dbReference type="GO" id="GO:0046872">
    <property type="term" value="F:metal ion binding"/>
    <property type="evidence" value="ECO:0007669"/>
    <property type="project" value="InterPro"/>
</dbReference>
<sequence length="947" mass="104026">MFRVLFVAAIVTGLVSCSTVEPISLPNGVKFIESHSPKDDEIGVAYNKYQLDNGLTVIFHEDNSDPLTYVNVTYHVGSAREEPGMSGFAHFFEHMMFQGSVHAPNDLHTKLVDAMGGNINGGTNSDSTRYYNTVPANELEKMLWLEADRMGFLLPAVTQEKFEVQRATVKNERAQRYDNAPYGMVWETTSRAMYPPEHPYAWPTIGYVEDLNRVGLNDLRAFFLRWYGPNNATLVVGGDFNQQDALNWVAKYFGSIPRGPEVEQAPKQPVVLEQDRYVTLPDNIHLPLLQMSFPTVYVQHPDEAPLDFLSQLLGDGKTSLLYEKLVKTGLAVQAGASHPCQELACTFNVYAIANPASGASLSDLEGIIRNTLDEWAQQQLEPQALEKYQRMFKADTVFSLESVAGKSSQLATNQTLFNNPDTVAYDLNRYGSVTPEDVKRVFSEYLVDRGAVVLSVVPEGQIESAAKPQNYMLPDALKPTDAQLAHSEVKAPEINDSFDRSALPPTGGPIEVTPPKSWDLQLKNGIAVKGASNSEIPIVSVLLSIEGGPLLDPKDKAGVAAFTAAMMTESSQIRSSEELADALESMGSSVRFSAAGRSTNVSITSLVEFLPETLEIAEEMLFTPGFTEADFMRLKQQKLQLLKNAETNPKSVAGQAKRQLLWGKQTRLGTPDGGTLASVQGISLDDVKAYYHANYSSKMASIVVVGDIQPSQTKNALAFLEQWQGETLALPEATAGVTSHQGKIMLVDHPGAAQAVMVVSRPSLPFDATGDYFKLGLVNYPFGGSFSSRANQVLREQKGYTYGAFSGFSGGKQQGNFSLSANLLQEQTTEAVLETLTLLSDYAQQGPTDVEIENMRSAVTQGEALSYESTRQKASLLRRIQLYDLADNFSAQQTQIIETIPNEVLAKLAQQWMDPKQMFVLIVADAKTVEADLHQIEGWTVERWSVK</sequence>
<dbReference type="Pfam" id="PF00675">
    <property type="entry name" value="Peptidase_M16"/>
    <property type="match status" value="2"/>
</dbReference>
<dbReference type="PANTHER" id="PTHR11851">
    <property type="entry name" value="METALLOPROTEASE"/>
    <property type="match status" value="1"/>
</dbReference>